<evidence type="ECO:0000256" key="10">
    <source>
        <dbReference type="SAM" id="SignalP"/>
    </source>
</evidence>
<gene>
    <name evidence="12" type="ORF">WH297_23840</name>
</gene>
<evidence type="ECO:0000259" key="11">
    <source>
        <dbReference type="Pfam" id="PF00127"/>
    </source>
</evidence>
<dbReference type="NCBIfam" id="TIGR02375">
    <property type="entry name" value="pseudoazurin"/>
    <property type="match status" value="1"/>
</dbReference>
<keyword evidence="6" id="KW-0574">Periplasm</keyword>
<keyword evidence="10" id="KW-0732">Signal</keyword>
<dbReference type="PROSITE" id="PS00196">
    <property type="entry name" value="COPPER_BLUE"/>
    <property type="match status" value="1"/>
</dbReference>
<organism evidence="12 13">
    <name type="scientific">Ochrobactrum vermis</name>
    <dbReference type="NCBI Taxonomy" id="1827297"/>
    <lineage>
        <taxon>Bacteria</taxon>
        <taxon>Pseudomonadati</taxon>
        <taxon>Pseudomonadota</taxon>
        <taxon>Alphaproteobacteria</taxon>
        <taxon>Hyphomicrobiales</taxon>
        <taxon>Brucellaceae</taxon>
        <taxon>Brucella/Ochrobactrum group</taxon>
        <taxon>Ochrobactrum</taxon>
    </lineage>
</organism>
<dbReference type="InterPro" id="IPR000923">
    <property type="entry name" value="BlueCu_1"/>
</dbReference>
<dbReference type="InterPro" id="IPR028871">
    <property type="entry name" value="BlueCu_1_BS"/>
</dbReference>
<dbReference type="InterPro" id="IPR001235">
    <property type="entry name" value="Copper_blue_Plastocyanin"/>
</dbReference>
<feature type="signal peptide" evidence="10">
    <location>
        <begin position="1"/>
        <end position="25"/>
    </location>
</feature>
<feature type="domain" description="Blue (type 1) copper" evidence="11">
    <location>
        <begin position="32"/>
        <end position="117"/>
    </location>
</feature>
<evidence type="ECO:0000256" key="7">
    <source>
        <dbReference type="ARBA" id="ARBA00022982"/>
    </source>
</evidence>
<evidence type="ECO:0000256" key="5">
    <source>
        <dbReference type="ARBA" id="ARBA00022723"/>
    </source>
</evidence>
<dbReference type="Proteomes" id="UP001375812">
    <property type="component" value="Unassembled WGS sequence"/>
</dbReference>
<feature type="chain" id="PRO_5046591723" description="Pseudoazurin" evidence="10">
    <location>
        <begin position="26"/>
        <end position="149"/>
    </location>
</feature>
<dbReference type="PRINTS" id="PR00156">
    <property type="entry name" value="COPPERBLUE"/>
</dbReference>
<dbReference type="EMBL" id="JBBGZH010000002">
    <property type="protein sequence ID" value="MEJ5022750.1"/>
    <property type="molecule type" value="Genomic_DNA"/>
</dbReference>
<proteinExistence type="predicted"/>
<evidence type="ECO:0000313" key="13">
    <source>
        <dbReference type="Proteomes" id="UP001375812"/>
    </source>
</evidence>
<evidence type="ECO:0000256" key="4">
    <source>
        <dbReference type="ARBA" id="ARBA00022448"/>
    </source>
</evidence>
<evidence type="ECO:0000313" key="12">
    <source>
        <dbReference type="EMBL" id="MEJ5022750.1"/>
    </source>
</evidence>
<keyword evidence="7" id="KW-0249">Electron transport</keyword>
<dbReference type="SUPFAM" id="SSF49503">
    <property type="entry name" value="Cupredoxins"/>
    <property type="match status" value="1"/>
</dbReference>
<dbReference type="CDD" id="cd04218">
    <property type="entry name" value="Pseudoazurin"/>
    <property type="match status" value="1"/>
</dbReference>
<dbReference type="InterPro" id="IPR002386">
    <property type="entry name" value="Amicyanin/Pseudoazurin"/>
</dbReference>
<reference evidence="12 13" key="1">
    <citation type="submission" date="2023-12" db="EMBL/GenBank/DDBJ databases">
        <title>Gut-associated functions are favored during microbiome assembly across C. elegans life.</title>
        <authorList>
            <person name="Zimmermann J."/>
        </authorList>
    </citation>
    <scope>NUCLEOTIDE SEQUENCE [LARGE SCALE GENOMIC DNA]</scope>
    <source>
        <strain evidence="12 13">MYb71</strain>
    </source>
</reference>
<sequence length="149" mass="16056">MTSSLIALILSTMLLLLAGGDHSNAAEIEVRMLNRGVKGPMVFEPDFVRASPGDTINFIAIDRGHDVVSIPGMLPENVKPFKSKLGESFSITLQDEGVYGVKCSPHYGMGMVALIAVGKPVNEAEAVSKSHPGKSKQRFSELFKMLNQP</sequence>
<evidence type="ECO:0000256" key="1">
    <source>
        <dbReference type="ARBA" id="ARBA00001935"/>
    </source>
</evidence>
<accession>A0ABU8PMC9</accession>
<dbReference type="RefSeq" id="WP_105545049.1">
    <property type="nucleotide sequence ID" value="NZ_JBBGZH010000002.1"/>
</dbReference>
<evidence type="ECO:0000256" key="8">
    <source>
        <dbReference type="ARBA" id="ARBA00023008"/>
    </source>
</evidence>
<evidence type="ECO:0000256" key="9">
    <source>
        <dbReference type="NCBIfam" id="TIGR02375"/>
    </source>
</evidence>
<comment type="cofactor">
    <cofactor evidence="1">
        <name>Cu cation</name>
        <dbReference type="ChEBI" id="CHEBI:23378"/>
    </cofactor>
</comment>
<name>A0ABU8PMC9_9HYPH</name>
<dbReference type="Pfam" id="PF00127">
    <property type="entry name" value="Copper-bind"/>
    <property type="match status" value="1"/>
</dbReference>
<keyword evidence="4" id="KW-0813">Transport</keyword>
<dbReference type="InterPro" id="IPR012745">
    <property type="entry name" value="Pseudoazurin"/>
</dbReference>
<keyword evidence="5" id="KW-0479">Metal-binding</keyword>
<keyword evidence="8" id="KW-0186">Copper</keyword>
<comment type="subcellular location">
    <subcellularLocation>
        <location evidence="2">Periplasm</location>
    </subcellularLocation>
</comment>
<comment type="caution">
    <text evidence="12">The sequence shown here is derived from an EMBL/GenBank/DDBJ whole genome shotgun (WGS) entry which is preliminary data.</text>
</comment>
<dbReference type="Gene3D" id="2.60.40.420">
    <property type="entry name" value="Cupredoxins - blue copper proteins"/>
    <property type="match status" value="1"/>
</dbReference>
<evidence type="ECO:0000256" key="6">
    <source>
        <dbReference type="ARBA" id="ARBA00022764"/>
    </source>
</evidence>
<keyword evidence="13" id="KW-1185">Reference proteome</keyword>
<protein>
    <recommendedName>
        <fullName evidence="3 9">Pseudoazurin</fullName>
    </recommendedName>
</protein>
<dbReference type="InterPro" id="IPR008972">
    <property type="entry name" value="Cupredoxin"/>
</dbReference>
<dbReference type="PRINTS" id="PR00155">
    <property type="entry name" value="AMICYANIN"/>
</dbReference>
<evidence type="ECO:0000256" key="3">
    <source>
        <dbReference type="ARBA" id="ARBA00016984"/>
    </source>
</evidence>
<evidence type="ECO:0000256" key="2">
    <source>
        <dbReference type="ARBA" id="ARBA00004418"/>
    </source>
</evidence>